<gene>
    <name evidence="6" type="ORF">QC818_00645</name>
</gene>
<evidence type="ECO:0000256" key="2">
    <source>
        <dbReference type="ARBA" id="ARBA00023015"/>
    </source>
</evidence>
<feature type="domain" description="HTH lysR-type" evidence="5">
    <location>
        <begin position="6"/>
        <end position="63"/>
    </location>
</feature>
<evidence type="ECO:0000256" key="1">
    <source>
        <dbReference type="ARBA" id="ARBA00009437"/>
    </source>
</evidence>
<dbReference type="RefSeq" id="WP_309650891.1">
    <property type="nucleotide sequence ID" value="NZ_JARWAK010000001.1"/>
</dbReference>
<sequence>MTHPRLTLRHLQMVRAIAETGGVSAAASQVGLSQSALSHRLREAERLLGAPLFYRRQARLVPTHAGQRLLHAARVALGEIERAEHDIDKLAVGIEHVVRLGHEAYGGYHWLPGFLARFRGEHPGIGIEIIPDVSMSPFQALREGTIDLSIVSGPVARPGIRALPLFTDGMCVVMPEDHPLAGHAWLAPATIAAEPYVTYHTTPAGGREYERVFARYRVMPTEVLRAGVTEAVVAFVRAGQGITIMPRWTLAPYLAQGGLATAEVTRAGMRIDWQAVLRADEAADSPAMRLARALAAADLAAL</sequence>
<dbReference type="InterPro" id="IPR036390">
    <property type="entry name" value="WH_DNA-bd_sf"/>
</dbReference>
<dbReference type="CDD" id="cd05466">
    <property type="entry name" value="PBP2_LTTR_substrate"/>
    <property type="match status" value="1"/>
</dbReference>
<dbReference type="SUPFAM" id="SSF53850">
    <property type="entry name" value="Periplasmic binding protein-like II"/>
    <property type="match status" value="1"/>
</dbReference>
<evidence type="ECO:0000256" key="4">
    <source>
        <dbReference type="ARBA" id="ARBA00023163"/>
    </source>
</evidence>
<comment type="caution">
    <text evidence="6">The sequence shown here is derived from an EMBL/GenBank/DDBJ whole genome shotgun (WGS) entry which is preliminary data.</text>
</comment>
<dbReference type="PROSITE" id="PS50931">
    <property type="entry name" value="HTH_LYSR"/>
    <property type="match status" value="1"/>
</dbReference>
<dbReference type="InterPro" id="IPR000847">
    <property type="entry name" value="LysR_HTH_N"/>
</dbReference>
<dbReference type="PANTHER" id="PTHR30126">
    <property type="entry name" value="HTH-TYPE TRANSCRIPTIONAL REGULATOR"/>
    <property type="match status" value="1"/>
</dbReference>
<name>A0ABU1FYN1_9GAMM</name>
<comment type="similarity">
    <text evidence="1">Belongs to the LysR transcriptional regulatory family.</text>
</comment>
<reference evidence="6 7" key="1">
    <citation type="submission" date="2023-04" db="EMBL/GenBank/DDBJ databases">
        <title>A long-awaited taxogenomic arrangement of the family Halomonadaceae.</title>
        <authorList>
            <person name="De La Haba R."/>
            <person name="Chuvochina M."/>
            <person name="Wittouck S."/>
            <person name="Arahal D.R."/>
            <person name="Sanchez-Porro C."/>
            <person name="Hugenholtz P."/>
            <person name="Ventosa A."/>
        </authorList>
    </citation>
    <scope>NUCLEOTIDE SEQUENCE [LARGE SCALE GENOMIC DNA]</scope>
    <source>
        <strain evidence="6 7">DSM 23530</strain>
    </source>
</reference>
<evidence type="ECO:0000313" key="6">
    <source>
        <dbReference type="EMBL" id="MDR5865294.1"/>
    </source>
</evidence>
<dbReference type="PANTHER" id="PTHR30126:SF25">
    <property type="entry name" value="HTH-TYPE TRANSCRIPTIONAL REGULATOR METR"/>
    <property type="match status" value="1"/>
</dbReference>
<dbReference type="Gene3D" id="3.40.190.290">
    <property type="match status" value="1"/>
</dbReference>
<protein>
    <submittedName>
        <fullName evidence="6">LysR family transcriptional regulator</fullName>
    </submittedName>
</protein>
<keyword evidence="2" id="KW-0805">Transcription regulation</keyword>
<dbReference type="EMBL" id="JARWAK010000001">
    <property type="protein sequence ID" value="MDR5865294.1"/>
    <property type="molecule type" value="Genomic_DNA"/>
</dbReference>
<accession>A0ABU1FYN1</accession>
<keyword evidence="4" id="KW-0804">Transcription</keyword>
<dbReference type="Proteomes" id="UP001264519">
    <property type="component" value="Unassembled WGS sequence"/>
</dbReference>
<dbReference type="InterPro" id="IPR036388">
    <property type="entry name" value="WH-like_DNA-bd_sf"/>
</dbReference>
<evidence type="ECO:0000259" key="5">
    <source>
        <dbReference type="PROSITE" id="PS50931"/>
    </source>
</evidence>
<dbReference type="Pfam" id="PF00126">
    <property type="entry name" value="HTH_1"/>
    <property type="match status" value="1"/>
</dbReference>
<proteinExistence type="inferred from homology"/>
<keyword evidence="3" id="KW-0238">DNA-binding</keyword>
<dbReference type="SUPFAM" id="SSF46785">
    <property type="entry name" value="Winged helix' DNA-binding domain"/>
    <property type="match status" value="1"/>
</dbReference>
<dbReference type="InterPro" id="IPR005119">
    <property type="entry name" value="LysR_subst-bd"/>
</dbReference>
<keyword evidence="7" id="KW-1185">Reference proteome</keyword>
<evidence type="ECO:0000256" key="3">
    <source>
        <dbReference type="ARBA" id="ARBA00023125"/>
    </source>
</evidence>
<dbReference type="Gene3D" id="1.10.10.10">
    <property type="entry name" value="Winged helix-like DNA-binding domain superfamily/Winged helix DNA-binding domain"/>
    <property type="match status" value="1"/>
</dbReference>
<evidence type="ECO:0000313" key="7">
    <source>
        <dbReference type="Proteomes" id="UP001264519"/>
    </source>
</evidence>
<organism evidence="6 7">
    <name type="scientific">Halomonas koreensis</name>
    <dbReference type="NCBI Taxonomy" id="245385"/>
    <lineage>
        <taxon>Bacteria</taxon>
        <taxon>Pseudomonadati</taxon>
        <taxon>Pseudomonadota</taxon>
        <taxon>Gammaproteobacteria</taxon>
        <taxon>Oceanospirillales</taxon>
        <taxon>Halomonadaceae</taxon>
        <taxon>Halomonas</taxon>
    </lineage>
</organism>
<dbReference type="Pfam" id="PF03466">
    <property type="entry name" value="LysR_substrate"/>
    <property type="match status" value="1"/>
</dbReference>